<protein>
    <submittedName>
        <fullName evidence="1">Gag-protease polyprotein</fullName>
    </submittedName>
</protein>
<gene>
    <name evidence="2" type="ORF">E5676_scaffold451G00830</name>
    <name evidence="1" type="ORF">E6C27_scaffold323G00150</name>
</gene>
<dbReference type="EMBL" id="SSTE01008349">
    <property type="protein sequence ID" value="KAA0056065.1"/>
    <property type="molecule type" value="Genomic_DNA"/>
</dbReference>
<organism evidence="1 3">
    <name type="scientific">Cucumis melo var. makuwa</name>
    <name type="common">Oriental melon</name>
    <dbReference type="NCBI Taxonomy" id="1194695"/>
    <lineage>
        <taxon>Eukaryota</taxon>
        <taxon>Viridiplantae</taxon>
        <taxon>Streptophyta</taxon>
        <taxon>Embryophyta</taxon>
        <taxon>Tracheophyta</taxon>
        <taxon>Spermatophyta</taxon>
        <taxon>Magnoliopsida</taxon>
        <taxon>eudicotyledons</taxon>
        <taxon>Gunneridae</taxon>
        <taxon>Pentapetalae</taxon>
        <taxon>rosids</taxon>
        <taxon>fabids</taxon>
        <taxon>Cucurbitales</taxon>
        <taxon>Cucurbitaceae</taxon>
        <taxon>Benincaseae</taxon>
        <taxon>Cucumis</taxon>
    </lineage>
</organism>
<keyword evidence="2" id="KW-0378">Hydrolase</keyword>
<sequence>MMSRFASKMVPIEAAKADKFVRGLKLNLHGFVRVFRPTTHDDALHLIVDMSLHERADPSKTAGKGQPQDKR</sequence>
<comment type="caution">
    <text evidence="1">The sequence shown here is derived from an EMBL/GenBank/DDBJ whole genome shotgun (WGS) entry which is preliminary data.</text>
</comment>
<accession>A0A5A7UR06</accession>
<reference evidence="3 4" key="1">
    <citation type="submission" date="2019-08" db="EMBL/GenBank/DDBJ databases">
        <title>Draft genome sequences of two oriental melons (Cucumis melo L. var makuwa).</title>
        <authorList>
            <person name="Kwon S.-Y."/>
        </authorList>
    </citation>
    <scope>NUCLEOTIDE SEQUENCE [LARGE SCALE GENOMIC DNA]</scope>
    <source>
        <strain evidence="4">cv. Chang Bougi</strain>
        <strain evidence="3">cv. SW 3</strain>
        <tissue evidence="1">Leaf</tissue>
    </source>
</reference>
<keyword evidence="2" id="KW-0645">Protease</keyword>
<dbReference type="OrthoDB" id="1936908at2759"/>
<evidence type="ECO:0000313" key="2">
    <source>
        <dbReference type="EMBL" id="TYK01521.1"/>
    </source>
</evidence>
<evidence type="ECO:0000313" key="3">
    <source>
        <dbReference type="Proteomes" id="UP000321393"/>
    </source>
</evidence>
<dbReference type="Proteomes" id="UP000321947">
    <property type="component" value="Unassembled WGS sequence"/>
</dbReference>
<evidence type="ECO:0000313" key="1">
    <source>
        <dbReference type="EMBL" id="KAA0056065.1"/>
    </source>
</evidence>
<evidence type="ECO:0000313" key="4">
    <source>
        <dbReference type="Proteomes" id="UP000321947"/>
    </source>
</evidence>
<dbReference type="EMBL" id="SSTD01016175">
    <property type="protein sequence ID" value="TYK01521.1"/>
    <property type="molecule type" value="Genomic_DNA"/>
</dbReference>
<proteinExistence type="predicted"/>
<dbReference type="AlphaFoldDB" id="A0A5A7UR06"/>
<dbReference type="GO" id="GO:0006508">
    <property type="term" value="P:proteolysis"/>
    <property type="evidence" value="ECO:0007669"/>
    <property type="project" value="UniProtKB-KW"/>
</dbReference>
<name>A0A5A7UR06_CUCMM</name>
<dbReference type="Proteomes" id="UP000321393">
    <property type="component" value="Unassembled WGS sequence"/>
</dbReference>
<dbReference type="GO" id="GO:0008233">
    <property type="term" value="F:peptidase activity"/>
    <property type="evidence" value="ECO:0007669"/>
    <property type="project" value="UniProtKB-KW"/>
</dbReference>